<dbReference type="Gene3D" id="3.90.1150.10">
    <property type="entry name" value="Aspartate Aminotransferase, domain 1"/>
    <property type="match status" value="1"/>
</dbReference>
<evidence type="ECO:0000313" key="7">
    <source>
        <dbReference type="EMBL" id="KMS73375.1"/>
    </source>
</evidence>
<dbReference type="OrthoDB" id="9763453at2"/>
<evidence type="ECO:0000259" key="6">
    <source>
        <dbReference type="Pfam" id="PF00155"/>
    </source>
</evidence>
<dbReference type="InterPro" id="IPR050596">
    <property type="entry name" value="AspAT/PAT-like"/>
</dbReference>
<dbReference type="PATRIC" id="fig|1938.3.peg.1995"/>
<sequence length="385" mass="41162">MSALPSPTAVSLPERIRAASRRPKTLGGAVPDAISLAMGEPDSDTPAPVIEAAVRALRAGRTRYSQITGSPDLRQETASHLARFHGEGIDPANIVVTHGGSAGLAATVLGLLNPGDRVLLPEPTYSLYADHVAMAGGESTWIPTRSDGSLDLSRIAEAAPGARMLILCNPVNPTGMVFSKSEIEGIGAILSDHPHLYLVSDEAYSDIVFDDLEFTSALTLASVRERVILAGTFSKSYAMTGWRIGFVFAAVELAEKINLVHRTVNGPLNTFVQDAAIEALHTPDTDLRDLSARYQRRRDLVMRHLDDLDAVSVVRPLGAFYAFPQVNSALSSVELVQRLAEGGVLARAGSEFGPSGEGHVRLSFATDEASLEEGMRRFAQVIKTL</sequence>
<evidence type="ECO:0000256" key="1">
    <source>
        <dbReference type="ARBA" id="ARBA00001933"/>
    </source>
</evidence>
<dbReference type="SUPFAM" id="SSF53383">
    <property type="entry name" value="PLP-dependent transferases"/>
    <property type="match status" value="1"/>
</dbReference>
<dbReference type="InterPro" id="IPR015422">
    <property type="entry name" value="PyrdxlP-dep_Trfase_small"/>
</dbReference>
<evidence type="ECO:0000256" key="5">
    <source>
        <dbReference type="ARBA" id="ARBA00022898"/>
    </source>
</evidence>
<dbReference type="Gene3D" id="3.40.640.10">
    <property type="entry name" value="Type I PLP-dependent aspartate aminotransferase-like (Major domain)"/>
    <property type="match status" value="1"/>
</dbReference>
<organism evidence="7 8">
    <name type="scientific">Streptomyces viridochromogenes</name>
    <dbReference type="NCBI Taxonomy" id="1938"/>
    <lineage>
        <taxon>Bacteria</taxon>
        <taxon>Bacillati</taxon>
        <taxon>Actinomycetota</taxon>
        <taxon>Actinomycetes</taxon>
        <taxon>Kitasatosporales</taxon>
        <taxon>Streptomycetaceae</taxon>
        <taxon>Streptomyces</taxon>
    </lineage>
</organism>
<dbReference type="EMBL" id="LFNT01000020">
    <property type="protein sequence ID" value="KMS73375.1"/>
    <property type="molecule type" value="Genomic_DNA"/>
</dbReference>
<comment type="cofactor">
    <cofactor evidence="1">
        <name>pyridoxal 5'-phosphate</name>
        <dbReference type="ChEBI" id="CHEBI:597326"/>
    </cofactor>
</comment>
<dbReference type="GO" id="GO:0030170">
    <property type="term" value="F:pyridoxal phosphate binding"/>
    <property type="evidence" value="ECO:0007669"/>
    <property type="project" value="InterPro"/>
</dbReference>
<keyword evidence="5" id="KW-0663">Pyridoxal phosphate</keyword>
<comment type="caution">
    <text evidence="7">The sequence shown here is derived from an EMBL/GenBank/DDBJ whole genome shotgun (WGS) entry which is preliminary data.</text>
</comment>
<dbReference type="InterPro" id="IPR015421">
    <property type="entry name" value="PyrdxlP-dep_Trfase_major"/>
</dbReference>
<name>A0A0J8C669_STRVR</name>
<dbReference type="Proteomes" id="UP000037432">
    <property type="component" value="Unassembled WGS sequence"/>
</dbReference>
<dbReference type="InterPro" id="IPR015424">
    <property type="entry name" value="PyrdxlP-dep_Trfase"/>
</dbReference>
<proteinExistence type="inferred from homology"/>
<dbReference type="GO" id="GO:0006520">
    <property type="term" value="P:amino acid metabolic process"/>
    <property type="evidence" value="ECO:0007669"/>
    <property type="project" value="InterPro"/>
</dbReference>
<evidence type="ECO:0000256" key="2">
    <source>
        <dbReference type="ARBA" id="ARBA00007441"/>
    </source>
</evidence>
<dbReference type="PANTHER" id="PTHR46383">
    <property type="entry name" value="ASPARTATE AMINOTRANSFERASE"/>
    <property type="match status" value="1"/>
</dbReference>
<dbReference type="Pfam" id="PF00155">
    <property type="entry name" value="Aminotran_1_2"/>
    <property type="match status" value="1"/>
</dbReference>
<feature type="domain" description="Aminotransferase class I/classII large" evidence="6">
    <location>
        <begin position="32"/>
        <end position="377"/>
    </location>
</feature>
<reference evidence="7 8" key="1">
    <citation type="submission" date="2015-06" db="EMBL/GenBank/DDBJ databases">
        <authorList>
            <person name="Ju K.-S."/>
            <person name="Doroghazi J.R."/>
            <person name="Metcalf W.W."/>
        </authorList>
    </citation>
    <scope>NUCLEOTIDE SEQUENCE [LARGE SCALE GENOMIC DNA]</scope>
    <source>
        <strain evidence="7 8">NRRL 3414</strain>
    </source>
</reference>
<evidence type="ECO:0000256" key="4">
    <source>
        <dbReference type="ARBA" id="ARBA00022679"/>
    </source>
</evidence>
<dbReference type="AlphaFoldDB" id="A0A0J8C669"/>
<comment type="similarity">
    <text evidence="2">Belongs to the class-I pyridoxal-phosphate-dependent aminotransferase family.</text>
</comment>
<evidence type="ECO:0000313" key="8">
    <source>
        <dbReference type="Proteomes" id="UP000037432"/>
    </source>
</evidence>
<dbReference type="PANTHER" id="PTHR46383:SF1">
    <property type="entry name" value="ASPARTATE AMINOTRANSFERASE"/>
    <property type="match status" value="1"/>
</dbReference>
<protein>
    <recommendedName>
        <fullName evidence="6">Aminotransferase class I/classII large domain-containing protein</fullName>
    </recommendedName>
</protein>
<accession>A0A0J8C669</accession>
<keyword evidence="4" id="KW-0808">Transferase</keyword>
<dbReference type="GO" id="GO:0008483">
    <property type="term" value="F:transaminase activity"/>
    <property type="evidence" value="ECO:0007669"/>
    <property type="project" value="UniProtKB-KW"/>
</dbReference>
<keyword evidence="3" id="KW-0032">Aminotransferase</keyword>
<dbReference type="CDD" id="cd00609">
    <property type="entry name" value="AAT_like"/>
    <property type="match status" value="1"/>
</dbReference>
<gene>
    <name evidence="7" type="ORF">ACM01_19255</name>
</gene>
<dbReference type="InterPro" id="IPR004839">
    <property type="entry name" value="Aminotransferase_I/II_large"/>
</dbReference>
<evidence type="ECO:0000256" key="3">
    <source>
        <dbReference type="ARBA" id="ARBA00022576"/>
    </source>
</evidence>
<dbReference type="RefSeq" id="WP_048582507.1">
    <property type="nucleotide sequence ID" value="NZ_LFNT01000020.1"/>
</dbReference>